<accession>A0A5C6MB06</accession>
<sequence length="147" mass="16676">MEDRSCPLPTQDVTANLKNRNYAFEHFGYGPPNPAEPNKVFWLKKAIMYNVTEQEAQTMRCGNCSAFIQTTQMLECIKQGLEKSADMEGGYDEEMIASANLGFCELFAFKCAAERTCDAWLVGGPMDDARYEEVDKELEMRDNSEQD</sequence>
<gene>
    <name evidence="1" type="ORF">E3A20_07560</name>
</gene>
<reference evidence="1 2" key="1">
    <citation type="submission" date="2019-08" db="EMBL/GenBank/DDBJ databases">
        <title>100 year-old enigma solved: identification of Planctomyces bekefii, the type genus and species of the phylum Planctomycetes.</title>
        <authorList>
            <person name="Svetlana D.N."/>
            <person name="Overmann J."/>
        </authorList>
    </citation>
    <scope>NUCLEOTIDE SEQUENCE [LARGE SCALE GENOMIC DNA]</scope>
    <source>
        <strain evidence="1">Phe10_nw2017</strain>
    </source>
</reference>
<keyword evidence="2" id="KW-1185">Reference proteome</keyword>
<dbReference type="AlphaFoldDB" id="A0A5C6MB06"/>
<organism evidence="1 2">
    <name type="scientific">Planctomyces bekefii</name>
    <dbReference type="NCBI Taxonomy" id="1653850"/>
    <lineage>
        <taxon>Bacteria</taxon>
        <taxon>Pseudomonadati</taxon>
        <taxon>Planctomycetota</taxon>
        <taxon>Planctomycetia</taxon>
        <taxon>Planctomycetales</taxon>
        <taxon>Planctomycetaceae</taxon>
        <taxon>Planctomyces</taxon>
    </lineage>
</organism>
<evidence type="ECO:0000313" key="1">
    <source>
        <dbReference type="EMBL" id="TWW10154.1"/>
    </source>
</evidence>
<evidence type="ECO:0000313" key="2">
    <source>
        <dbReference type="Proteomes" id="UP000321083"/>
    </source>
</evidence>
<name>A0A5C6MB06_9PLAN</name>
<protein>
    <submittedName>
        <fullName evidence="1">Uncharacterized protein</fullName>
    </submittedName>
</protein>
<dbReference type="EMBL" id="SRHE01000107">
    <property type="protein sequence ID" value="TWW10154.1"/>
    <property type="molecule type" value="Genomic_DNA"/>
</dbReference>
<proteinExistence type="predicted"/>
<comment type="caution">
    <text evidence="1">The sequence shown here is derived from an EMBL/GenBank/DDBJ whole genome shotgun (WGS) entry which is preliminary data.</text>
</comment>
<dbReference type="Proteomes" id="UP000321083">
    <property type="component" value="Unassembled WGS sequence"/>
</dbReference>
<reference evidence="1 2" key="2">
    <citation type="submission" date="2019-08" db="EMBL/GenBank/DDBJ databases">
        <authorList>
            <person name="Henke P."/>
        </authorList>
    </citation>
    <scope>NUCLEOTIDE SEQUENCE [LARGE SCALE GENOMIC DNA]</scope>
    <source>
        <strain evidence="1">Phe10_nw2017</strain>
    </source>
</reference>